<comment type="subcellular location">
    <subcellularLocation>
        <location evidence="1 10">Cell membrane</location>
        <topology evidence="1 10">Multi-pass membrane protein</topology>
    </subcellularLocation>
</comment>
<dbReference type="InterPro" id="IPR022813">
    <property type="entry name" value="SecD/SecF_arch_bac"/>
</dbReference>
<evidence type="ECO:0000256" key="2">
    <source>
        <dbReference type="ARBA" id="ARBA00022448"/>
    </source>
</evidence>
<evidence type="ECO:0000256" key="9">
    <source>
        <dbReference type="ARBA" id="ARBA00023136"/>
    </source>
</evidence>
<dbReference type="InterPro" id="IPR054384">
    <property type="entry name" value="SecDF_P1_head"/>
</dbReference>
<evidence type="ECO:0000256" key="10">
    <source>
        <dbReference type="HAMAP-Rule" id="MF_01463"/>
    </source>
</evidence>
<comment type="subunit">
    <text evidence="10">Forms a complex with SecF. Part of the essential Sec protein translocation apparatus which comprises SecA, SecYEG and auxiliary proteins SecDF-YajC and YidC.</text>
</comment>
<name>A0A497XAI5_9PROT</name>
<dbReference type="InterPro" id="IPR055344">
    <property type="entry name" value="SecD_SecF_C_bact"/>
</dbReference>
<accession>A0A497XAI5</accession>
<dbReference type="OrthoDB" id="9805019at2"/>
<keyword evidence="2 10" id="KW-0813">Transport</keyword>
<dbReference type="GO" id="GO:0006605">
    <property type="term" value="P:protein targeting"/>
    <property type="evidence" value="ECO:0007669"/>
    <property type="project" value="UniProtKB-UniRule"/>
</dbReference>
<keyword evidence="6 10" id="KW-0653">Protein transport</keyword>
<feature type="transmembrane region" description="Helical" evidence="10">
    <location>
        <begin position="575"/>
        <end position="599"/>
    </location>
</feature>
<dbReference type="NCBIfam" id="TIGR00916">
    <property type="entry name" value="2A0604s01"/>
    <property type="match status" value="1"/>
</dbReference>
<evidence type="ECO:0000256" key="5">
    <source>
        <dbReference type="ARBA" id="ARBA00022692"/>
    </source>
</evidence>
<reference evidence="15 16" key="1">
    <citation type="submission" date="2018-10" db="EMBL/GenBank/DDBJ databases">
        <title>Genomic Encyclopedia of Type Strains, Phase IV (KMG-IV): sequencing the most valuable type-strain genomes for metagenomic binning, comparative biology and taxonomic classification.</title>
        <authorList>
            <person name="Goeker M."/>
        </authorList>
    </citation>
    <scope>NUCLEOTIDE SEQUENCE [LARGE SCALE GENOMIC DNA]</scope>
    <source>
        <strain evidence="15 16">DSM 26916</strain>
    </source>
</reference>
<evidence type="ECO:0000256" key="4">
    <source>
        <dbReference type="ARBA" id="ARBA00022519"/>
    </source>
</evidence>
<dbReference type="InterPro" id="IPR048631">
    <property type="entry name" value="SecD_1st"/>
</dbReference>
<evidence type="ECO:0000313" key="16">
    <source>
        <dbReference type="Proteomes" id="UP000268908"/>
    </source>
</evidence>
<keyword evidence="9 10" id="KW-0472">Membrane</keyword>
<evidence type="ECO:0000256" key="8">
    <source>
        <dbReference type="ARBA" id="ARBA00023010"/>
    </source>
</evidence>
<dbReference type="Pfam" id="PF22599">
    <property type="entry name" value="SecDF_P1_head"/>
    <property type="match status" value="1"/>
</dbReference>
<dbReference type="InterPro" id="IPR022646">
    <property type="entry name" value="SecD/SecF_CS"/>
</dbReference>
<feature type="domain" description="Protein translocase subunit SecDF P1" evidence="13">
    <location>
        <begin position="234"/>
        <end position="293"/>
    </location>
</feature>
<dbReference type="InterPro" id="IPR005791">
    <property type="entry name" value="SecD"/>
</dbReference>
<dbReference type="InterPro" id="IPR027398">
    <property type="entry name" value="SecD-TM"/>
</dbReference>
<dbReference type="GO" id="GO:0015450">
    <property type="term" value="F:protein-transporting ATPase activity"/>
    <property type="evidence" value="ECO:0007669"/>
    <property type="project" value="InterPro"/>
</dbReference>
<dbReference type="Pfam" id="PF21760">
    <property type="entry name" value="SecD_1st"/>
    <property type="match status" value="1"/>
</dbReference>
<dbReference type="GO" id="GO:0005886">
    <property type="term" value="C:plasma membrane"/>
    <property type="evidence" value="ECO:0007669"/>
    <property type="project" value="UniProtKB-SubCell"/>
</dbReference>
<keyword evidence="8 10" id="KW-0811">Translocation</keyword>
<keyword evidence="5 10" id="KW-0812">Transmembrane</keyword>
<dbReference type="Pfam" id="PF13721">
    <property type="entry name" value="SecD-TM1"/>
    <property type="match status" value="1"/>
</dbReference>
<dbReference type="Pfam" id="PF02355">
    <property type="entry name" value="SecD_SecF_C"/>
    <property type="match status" value="1"/>
</dbReference>
<sequence>MNRYPLWKNVTVVIALMLGLLYTLPNFFGEVPAVQVSSVKATIKIEPRLLSRIEDVLKSAAVAHNGLYADQNSIRVRLADTDTQLKAKDAIEKALNPDPTDASYSVALNLLSASPKWLSDMHALPMYLGLDLRGGVHFLLQVDMKGAITKRLDSTAADLRSLMRDKNVRHAGINREGQNIAIKFREAELREKAKAVLADNQPDLLLVEAQDGADLKLVATLKPEAHKRIQEFAIKQNITTLHNRINELGVAEPVIQQQGADRIVVQLPGVQDTAKAKDILGRTATLEVRMVDDEASDNPATMELAAKGQPPLGTDYYVERGGRGLLVKKQVVLTGERLTDAQPGFDNQTHEPAVHLTLDSAGARIFKDVTRESVGKRMAILLIEKGKGEVVTAPVIRTEIGGGRVQISGRMSTVEANDVALLLRAGSLAAPMDIIEERTIGPSLGADNIAKGFNSTKWGFIAIAVFMSAYYLLFGLVSVLALSANLLFLVALLSLLQATLTLPGIAAIALTLGMAIDANVLINERVREELRSGSSPQASITAGYERAWATILDSNVTTLIAGVALLIFGSGPVRGFAVVHCLGILTSIFSSVVVSRGLINLIYGRRRKLDKLSIGQLWKPGAESAAAGAAE</sequence>
<organism evidence="15 16">
    <name type="scientific">Sulfurisoma sediminicola</name>
    <dbReference type="NCBI Taxonomy" id="1381557"/>
    <lineage>
        <taxon>Bacteria</taxon>
        <taxon>Pseudomonadati</taxon>
        <taxon>Pseudomonadota</taxon>
        <taxon>Betaproteobacteria</taxon>
        <taxon>Nitrosomonadales</taxon>
        <taxon>Sterolibacteriaceae</taxon>
        <taxon>Sulfurisoma</taxon>
    </lineage>
</organism>
<dbReference type="AlphaFoldDB" id="A0A497XAI5"/>
<keyword evidence="7 10" id="KW-1133">Transmembrane helix</keyword>
<dbReference type="SUPFAM" id="SSF82866">
    <property type="entry name" value="Multidrug efflux transporter AcrB transmembrane domain"/>
    <property type="match status" value="1"/>
</dbReference>
<protein>
    <recommendedName>
        <fullName evidence="10">Protein translocase subunit SecD</fullName>
    </recommendedName>
</protein>
<dbReference type="FunFam" id="3.30.70.3400:FF:000003">
    <property type="entry name" value="Preprotein translocase subunit SecD"/>
    <property type="match status" value="1"/>
</dbReference>
<evidence type="ECO:0000313" key="15">
    <source>
        <dbReference type="EMBL" id="RLJ63557.1"/>
    </source>
</evidence>
<comment type="caution">
    <text evidence="15">The sequence shown here is derived from an EMBL/GenBank/DDBJ whole genome shotgun (WGS) entry which is preliminary data.</text>
</comment>
<dbReference type="GO" id="GO:0065002">
    <property type="term" value="P:intracellular protein transmembrane transport"/>
    <property type="evidence" value="ECO:0007669"/>
    <property type="project" value="UniProtKB-UniRule"/>
</dbReference>
<dbReference type="FunFam" id="1.20.1640.10:FF:000004">
    <property type="entry name" value="Protein translocase subunit SecD"/>
    <property type="match status" value="1"/>
</dbReference>
<proteinExistence type="inferred from homology"/>
<dbReference type="HAMAP" id="MF_01463_B">
    <property type="entry name" value="SecD_B"/>
    <property type="match status" value="1"/>
</dbReference>
<comment type="similarity">
    <text evidence="10">Belongs to the SecD/SecF family. SecD subfamily.</text>
</comment>
<gene>
    <name evidence="10" type="primary">secD</name>
    <name evidence="15" type="ORF">DFR35_2185</name>
</gene>
<dbReference type="EMBL" id="RCCI01000006">
    <property type="protein sequence ID" value="RLJ63557.1"/>
    <property type="molecule type" value="Genomic_DNA"/>
</dbReference>
<dbReference type="RefSeq" id="WP_121242375.1">
    <property type="nucleotide sequence ID" value="NZ_BHVV01000003.1"/>
</dbReference>
<dbReference type="FunFam" id="3.30.1360.200:FF:000002">
    <property type="entry name" value="Preprotein translocase subunit SecD"/>
    <property type="match status" value="1"/>
</dbReference>
<dbReference type="Gene3D" id="3.30.1360.200">
    <property type="match status" value="1"/>
</dbReference>
<dbReference type="PANTHER" id="PTHR30081">
    <property type="entry name" value="PROTEIN-EXPORT MEMBRANE PROTEIN SEC"/>
    <property type="match status" value="1"/>
</dbReference>
<evidence type="ECO:0000256" key="6">
    <source>
        <dbReference type="ARBA" id="ARBA00022927"/>
    </source>
</evidence>
<comment type="caution">
    <text evidence="10">Lacks conserved residue(s) required for the propagation of feature annotation.</text>
</comment>
<dbReference type="Gene3D" id="1.20.1640.10">
    <property type="entry name" value="Multidrug efflux transporter AcrB transmembrane domain"/>
    <property type="match status" value="1"/>
</dbReference>
<evidence type="ECO:0000259" key="12">
    <source>
        <dbReference type="Pfam" id="PF13721"/>
    </source>
</evidence>
<dbReference type="PANTHER" id="PTHR30081:SF1">
    <property type="entry name" value="PROTEIN TRANSLOCASE SUBUNIT SECD"/>
    <property type="match status" value="1"/>
</dbReference>
<evidence type="ECO:0000259" key="11">
    <source>
        <dbReference type="Pfam" id="PF02355"/>
    </source>
</evidence>
<dbReference type="Pfam" id="PF07549">
    <property type="entry name" value="Sec_GG"/>
    <property type="match status" value="1"/>
</dbReference>
<dbReference type="Proteomes" id="UP000268908">
    <property type="component" value="Unassembled WGS sequence"/>
</dbReference>
<keyword evidence="3 10" id="KW-1003">Cell membrane</keyword>
<dbReference type="Gene3D" id="3.30.70.3400">
    <property type="match status" value="2"/>
</dbReference>
<comment type="function">
    <text evidence="10">Part of the Sec protein translocase complex. Interacts with the SecYEG preprotein conducting channel. SecDF uses the proton motive force (PMF) to complete protein translocation after the ATP-dependent function of SecA.</text>
</comment>
<evidence type="ECO:0000259" key="14">
    <source>
        <dbReference type="Pfam" id="PF22599"/>
    </source>
</evidence>
<feature type="domain" description="SecDF P1 head subdomain" evidence="14">
    <location>
        <begin position="319"/>
        <end position="430"/>
    </location>
</feature>
<keyword evidence="4" id="KW-0997">Cell inner membrane</keyword>
<feature type="domain" description="SecD export protein N-terminal TM" evidence="12">
    <location>
        <begin position="1"/>
        <end position="108"/>
    </location>
</feature>
<evidence type="ECO:0000256" key="7">
    <source>
        <dbReference type="ARBA" id="ARBA00022989"/>
    </source>
</evidence>
<feature type="transmembrane region" description="Helical" evidence="10">
    <location>
        <begin position="6"/>
        <end position="24"/>
    </location>
</feature>
<dbReference type="InterPro" id="IPR048634">
    <property type="entry name" value="SecD_SecF_C"/>
</dbReference>
<keyword evidence="16" id="KW-1185">Reference proteome</keyword>
<feature type="domain" description="Protein export membrane protein SecD/SecF C-terminal" evidence="11">
    <location>
        <begin position="432"/>
        <end position="602"/>
    </location>
</feature>
<dbReference type="NCBIfam" id="TIGR01129">
    <property type="entry name" value="secD"/>
    <property type="match status" value="1"/>
</dbReference>
<evidence type="ECO:0000256" key="1">
    <source>
        <dbReference type="ARBA" id="ARBA00004651"/>
    </source>
</evidence>
<evidence type="ECO:0000256" key="3">
    <source>
        <dbReference type="ARBA" id="ARBA00022475"/>
    </source>
</evidence>
<evidence type="ECO:0000259" key="13">
    <source>
        <dbReference type="Pfam" id="PF21760"/>
    </source>
</evidence>
<dbReference type="GO" id="GO:0043952">
    <property type="term" value="P:protein transport by the Sec complex"/>
    <property type="evidence" value="ECO:0007669"/>
    <property type="project" value="UniProtKB-UniRule"/>
</dbReference>